<dbReference type="SMART" id="SM00672">
    <property type="entry name" value="CAP10"/>
    <property type="match status" value="1"/>
</dbReference>
<comment type="function">
    <text evidence="2">Protein O-glucosyltransferase. Catalyzes the reaction that attaches glucose through an O-glycosidic linkage to a conserved serine residue found in the consensus sequence C-X-S-X-[PA]-C in epidermal growth factor-like repeats. Regulates Notch signaling by glucosylating Notch in the ER, glucosylation is required for the correct folding and cleavage of Notch.</text>
</comment>
<feature type="region of interest" description="Disordered" evidence="3">
    <location>
        <begin position="294"/>
        <end position="331"/>
    </location>
</feature>
<dbReference type="Proteomes" id="UP001148838">
    <property type="component" value="Unassembled WGS sequence"/>
</dbReference>
<dbReference type="InterPro" id="IPR051091">
    <property type="entry name" value="O-Glucosyltr/Glycosyltrsf_90"/>
</dbReference>
<protein>
    <recommendedName>
        <fullName evidence="4">Glycosyl transferase CAP10 domain-containing protein</fullName>
    </recommendedName>
</protein>
<dbReference type="Pfam" id="PF05686">
    <property type="entry name" value="Glyco_transf_90"/>
    <property type="match status" value="1"/>
</dbReference>
<proteinExistence type="predicted"/>
<evidence type="ECO:0000256" key="3">
    <source>
        <dbReference type="SAM" id="MobiDB-lite"/>
    </source>
</evidence>
<organism evidence="5 6">
    <name type="scientific">Periplaneta americana</name>
    <name type="common">American cockroach</name>
    <name type="synonym">Blatta americana</name>
    <dbReference type="NCBI Taxonomy" id="6978"/>
    <lineage>
        <taxon>Eukaryota</taxon>
        <taxon>Metazoa</taxon>
        <taxon>Ecdysozoa</taxon>
        <taxon>Arthropoda</taxon>
        <taxon>Hexapoda</taxon>
        <taxon>Insecta</taxon>
        <taxon>Pterygota</taxon>
        <taxon>Neoptera</taxon>
        <taxon>Polyneoptera</taxon>
        <taxon>Dictyoptera</taxon>
        <taxon>Blattodea</taxon>
        <taxon>Blattoidea</taxon>
        <taxon>Blattidae</taxon>
        <taxon>Blattinae</taxon>
        <taxon>Periplaneta</taxon>
    </lineage>
</organism>
<comment type="subcellular location">
    <subcellularLocation>
        <location evidence="1">Endoplasmic reticulum lumen</location>
    </subcellularLocation>
</comment>
<name>A0ABQ8T7Q4_PERAM</name>
<sequence>MARSPLWGPVYPDGCYCPVKSVSDWMKEFGCKSSYQQISSDLKEFPSVNFTELRKYALEKFDHPGSMSVCNYVIKKNQVYRKCYGQYVGFKMFLDAILLSLARKVFLPDMEILFNLGDWPLSSIEQKLRIPLFSWCGSDDTLDIVMPTYDITEATLECMGRDEEKFYGPKEKHISFFKFFDFKYQINIDGTVAAYRFPYLLAGDSLVFKQDSKYYEFFYKELQPWKHYVPFKSDLSDLVERIQWAKNNDAEAQTISKNGQKFAQENLMPQDIFCYHAVLFKEWSERLTEEVEVQDGMEHVPQPEPDKPYKECECHRLADEKDGSSNTRDEL</sequence>
<dbReference type="PANTHER" id="PTHR12203">
    <property type="entry name" value="KDEL LYS-ASP-GLU-LEU CONTAINING - RELATED"/>
    <property type="match status" value="1"/>
</dbReference>
<dbReference type="PANTHER" id="PTHR12203:SF122">
    <property type="entry name" value="GLYCOSYL TRANSFERASE CAP10 DOMAIN-CONTAINING PROTEIN"/>
    <property type="match status" value="1"/>
</dbReference>
<evidence type="ECO:0000256" key="2">
    <source>
        <dbReference type="ARBA" id="ARBA00045690"/>
    </source>
</evidence>
<reference evidence="5 6" key="1">
    <citation type="journal article" date="2022" name="Allergy">
        <title>Genome assembly and annotation of Periplaneta americana reveal a comprehensive cockroach allergen profile.</title>
        <authorList>
            <person name="Wang L."/>
            <person name="Xiong Q."/>
            <person name="Saelim N."/>
            <person name="Wang L."/>
            <person name="Nong W."/>
            <person name="Wan A.T."/>
            <person name="Shi M."/>
            <person name="Liu X."/>
            <person name="Cao Q."/>
            <person name="Hui J.H.L."/>
            <person name="Sookrung N."/>
            <person name="Leung T.F."/>
            <person name="Tungtrongchitr A."/>
            <person name="Tsui S.K.W."/>
        </authorList>
    </citation>
    <scope>NUCLEOTIDE SEQUENCE [LARGE SCALE GENOMIC DNA]</scope>
    <source>
        <strain evidence="5">PWHHKU_190912</strain>
    </source>
</reference>
<dbReference type="InterPro" id="IPR006598">
    <property type="entry name" value="CAP10"/>
</dbReference>
<evidence type="ECO:0000259" key="4">
    <source>
        <dbReference type="SMART" id="SM00672"/>
    </source>
</evidence>
<evidence type="ECO:0000313" key="6">
    <source>
        <dbReference type="Proteomes" id="UP001148838"/>
    </source>
</evidence>
<comment type="caution">
    <text evidence="5">The sequence shown here is derived from an EMBL/GenBank/DDBJ whole genome shotgun (WGS) entry which is preliminary data.</text>
</comment>
<gene>
    <name evidence="5" type="ORF">ANN_11905</name>
</gene>
<dbReference type="EMBL" id="JAJSOF020000015">
    <property type="protein sequence ID" value="KAJ4442039.1"/>
    <property type="molecule type" value="Genomic_DNA"/>
</dbReference>
<evidence type="ECO:0000313" key="5">
    <source>
        <dbReference type="EMBL" id="KAJ4442039.1"/>
    </source>
</evidence>
<keyword evidence="6" id="KW-1185">Reference proteome</keyword>
<feature type="compositionally biased region" description="Basic and acidic residues" evidence="3">
    <location>
        <begin position="304"/>
        <end position="331"/>
    </location>
</feature>
<evidence type="ECO:0000256" key="1">
    <source>
        <dbReference type="ARBA" id="ARBA00004319"/>
    </source>
</evidence>
<feature type="domain" description="Glycosyl transferase CAP10" evidence="4">
    <location>
        <begin position="106"/>
        <end position="290"/>
    </location>
</feature>
<accession>A0ABQ8T7Q4</accession>